<evidence type="ECO:0000256" key="3">
    <source>
        <dbReference type="ARBA" id="ARBA00022475"/>
    </source>
</evidence>
<evidence type="ECO:0000256" key="4">
    <source>
        <dbReference type="ARBA" id="ARBA00022692"/>
    </source>
</evidence>
<evidence type="ECO:0000313" key="9">
    <source>
        <dbReference type="Proteomes" id="UP001595812"/>
    </source>
</evidence>
<accession>A0ABV8AJR7</accession>
<evidence type="ECO:0000256" key="2">
    <source>
        <dbReference type="ARBA" id="ARBA00006679"/>
    </source>
</evidence>
<dbReference type="PANTHER" id="PTHR33452">
    <property type="entry name" value="OXIDOREDUCTASE CATD-RELATED"/>
    <property type="match status" value="1"/>
</dbReference>
<gene>
    <name evidence="8" type="ORF">ACFOSX_10400</name>
</gene>
<feature type="transmembrane region" description="Helical" evidence="7">
    <location>
        <begin position="137"/>
        <end position="159"/>
    </location>
</feature>
<feature type="transmembrane region" description="Helical" evidence="7">
    <location>
        <begin position="75"/>
        <end position="100"/>
    </location>
</feature>
<proteinExistence type="inferred from homology"/>
<dbReference type="InterPro" id="IPR032808">
    <property type="entry name" value="DoxX"/>
</dbReference>
<dbReference type="Proteomes" id="UP001595812">
    <property type="component" value="Unassembled WGS sequence"/>
</dbReference>
<dbReference type="PANTHER" id="PTHR33452:SF1">
    <property type="entry name" value="INNER MEMBRANE PROTEIN YPHA-RELATED"/>
    <property type="match status" value="1"/>
</dbReference>
<comment type="similarity">
    <text evidence="2">Belongs to the DoxX family.</text>
</comment>
<feature type="transmembrane region" description="Helical" evidence="7">
    <location>
        <begin position="20"/>
        <end position="39"/>
    </location>
</feature>
<comment type="subcellular location">
    <subcellularLocation>
        <location evidence="1">Cell membrane</location>
        <topology evidence="1">Multi-pass membrane protein</topology>
    </subcellularLocation>
</comment>
<dbReference type="EMBL" id="JBHSAT010000005">
    <property type="protein sequence ID" value="MFC3877644.1"/>
    <property type="molecule type" value="Genomic_DNA"/>
</dbReference>
<sequence length="166" mass="18776">MTRLKTLFLSILKPVLQPKWYMDLAFAIPRILCGLWLTASFGADKFGMPWTSDSQNLNLFEVVAWFPDDVKAYGGIFAIAPVFFAWMGAFSEAVGGLFLLLGLKTRIASFLIMCTMLVAIFMQKWNQGLWSMLPAMGFLWASIYNLMLGSGRFGLDYLITKKFNNQ</sequence>
<evidence type="ECO:0000313" key="8">
    <source>
        <dbReference type="EMBL" id="MFC3877644.1"/>
    </source>
</evidence>
<reference evidence="9" key="1">
    <citation type="journal article" date="2019" name="Int. J. Syst. Evol. Microbiol.">
        <title>The Global Catalogue of Microorganisms (GCM) 10K type strain sequencing project: providing services to taxonomists for standard genome sequencing and annotation.</title>
        <authorList>
            <consortium name="The Broad Institute Genomics Platform"/>
            <consortium name="The Broad Institute Genome Sequencing Center for Infectious Disease"/>
            <person name="Wu L."/>
            <person name="Ma J."/>
        </authorList>
    </citation>
    <scope>NUCLEOTIDE SEQUENCE [LARGE SCALE GENOMIC DNA]</scope>
    <source>
        <strain evidence="9">CECT 8979</strain>
    </source>
</reference>
<dbReference type="Pfam" id="PF07681">
    <property type="entry name" value="DoxX"/>
    <property type="match status" value="1"/>
</dbReference>
<keyword evidence="6 7" id="KW-0472">Membrane</keyword>
<evidence type="ECO:0000256" key="6">
    <source>
        <dbReference type="ARBA" id="ARBA00023136"/>
    </source>
</evidence>
<protein>
    <submittedName>
        <fullName evidence="8">DoxX family protein</fullName>
    </submittedName>
</protein>
<keyword evidence="3" id="KW-1003">Cell membrane</keyword>
<evidence type="ECO:0000256" key="1">
    <source>
        <dbReference type="ARBA" id="ARBA00004651"/>
    </source>
</evidence>
<evidence type="ECO:0000256" key="5">
    <source>
        <dbReference type="ARBA" id="ARBA00022989"/>
    </source>
</evidence>
<dbReference type="InterPro" id="IPR051907">
    <property type="entry name" value="DoxX-like_oxidoreductase"/>
</dbReference>
<keyword evidence="9" id="KW-1185">Reference proteome</keyword>
<name>A0ABV8AJR7_9FLAO</name>
<keyword evidence="4 7" id="KW-0812">Transmembrane</keyword>
<evidence type="ECO:0000256" key="7">
    <source>
        <dbReference type="SAM" id="Phobius"/>
    </source>
</evidence>
<keyword evidence="5 7" id="KW-1133">Transmembrane helix</keyword>
<dbReference type="RefSeq" id="WP_386100449.1">
    <property type="nucleotide sequence ID" value="NZ_JBHSAT010000005.1"/>
</dbReference>
<comment type="caution">
    <text evidence="8">The sequence shown here is derived from an EMBL/GenBank/DDBJ whole genome shotgun (WGS) entry which is preliminary data.</text>
</comment>
<organism evidence="8 9">
    <name type="scientific">Winogradskyella maritima</name>
    <dbReference type="NCBI Taxonomy" id="1517766"/>
    <lineage>
        <taxon>Bacteria</taxon>
        <taxon>Pseudomonadati</taxon>
        <taxon>Bacteroidota</taxon>
        <taxon>Flavobacteriia</taxon>
        <taxon>Flavobacteriales</taxon>
        <taxon>Flavobacteriaceae</taxon>
        <taxon>Winogradskyella</taxon>
    </lineage>
</organism>
<feature type="transmembrane region" description="Helical" evidence="7">
    <location>
        <begin position="107"/>
        <end position="125"/>
    </location>
</feature>